<dbReference type="EMBL" id="CAJOBI010318583">
    <property type="protein sequence ID" value="CAF5181281.1"/>
    <property type="molecule type" value="Genomic_DNA"/>
</dbReference>
<dbReference type="AlphaFoldDB" id="A0A815YRR1"/>
<dbReference type="EMBL" id="CAJNRE010004515">
    <property type="protein sequence ID" value="CAF2035168.1"/>
    <property type="molecule type" value="Genomic_DNA"/>
</dbReference>
<sequence>MSSNAVASSNTYEEIEVEVSILTPYLPIAELLNGGIIRLAGLMDFFNVDSFLEPTWLKSEMISDEYRGAIKYVNICAIDSQVGAKIFFSEWNCRAANV</sequence>
<accession>A0A815YRR1</accession>
<dbReference type="EMBL" id="CAJNOV010015463">
    <property type="protein sequence ID" value="CAF1573357.1"/>
    <property type="molecule type" value="Genomic_DNA"/>
</dbReference>
<evidence type="ECO:0000313" key="5">
    <source>
        <dbReference type="EMBL" id="CAF4435437.1"/>
    </source>
</evidence>
<proteinExistence type="predicted"/>
<dbReference type="EMBL" id="CAJNOW010017421">
    <property type="protein sequence ID" value="CAF1657374.1"/>
    <property type="molecule type" value="Genomic_DNA"/>
</dbReference>
<evidence type="ECO:0000313" key="7">
    <source>
        <dbReference type="Proteomes" id="UP000663855"/>
    </source>
</evidence>
<dbReference type="Proteomes" id="UP000681720">
    <property type="component" value="Unassembled WGS sequence"/>
</dbReference>
<reference evidence="1" key="1">
    <citation type="submission" date="2021-02" db="EMBL/GenBank/DDBJ databases">
        <authorList>
            <person name="Nowell W R."/>
        </authorList>
    </citation>
    <scope>NUCLEOTIDE SEQUENCE</scope>
</reference>
<dbReference type="Proteomes" id="UP000663834">
    <property type="component" value="Unassembled WGS sequence"/>
</dbReference>
<evidence type="ECO:0000313" key="2">
    <source>
        <dbReference type="EMBL" id="CAF1657374.1"/>
    </source>
</evidence>
<dbReference type="OrthoDB" id="9974846at2759"/>
<dbReference type="EMBL" id="CAJOBH010005479">
    <property type="protein sequence ID" value="CAF4025613.1"/>
    <property type="molecule type" value="Genomic_DNA"/>
</dbReference>
<name>A0A815YRR1_9BILA</name>
<evidence type="ECO:0000313" key="6">
    <source>
        <dbReference type="EMBL" id="CAF5181281.1"/>
    </source>
</evidence>
<gene>
    <name evidence="4" type="ORF">BYL167_LOCUS15034</name>
    <name evidence="1" type="ORF">CJN711_LOCUS32163</name>
    <name evidence="5" type="ORF">GIL414_LOCUS31727</name>
    <name evidence="2" type="ORF">KQP761_LOCUS31263</name>
    <name evidence="3" type="ORF">MBJ925_LOCUS10570</name>
    <name evidence="6" type="ORF">SMN809_LOCUS69026</name>
</gene>
<organism evidence="1 7">
    <name type="scientific">Rotaria magnacalcarata</name>
    <dbReference type="NCBI Taxonomy" id="392030"/>
    <lineage>
        <taxon>Eukaryota</taxon>
        <taxon>Metazoa</taxon>
        <taxon>Spiralia</taxon>
        <taxon>Gnathifera</taxon>
        <taxon>Rotifera</taxon>
        <taxon>Eurotatoria</taxon>
        <taxon>Bdelloidea</taxon>
        <taxon>Philodinida</taxon>
        <taxon>Philodinidae</taxon>
        <taxon>Rotaria</taxon>
    </lineage>
</organism>
<dbReference type="EMBL" id="CAJOBJ010065154">
    <property type="protein sequence ID" value="CAF4435437.1"/>
    <property type="molecule type" value="Genomic_DNA"/>
</dbReference>
<dbReference type="Proteomes" id="UP000663824">
    <property type="component" value="Unassembled WGS sequence"/>
</dbReference>
<evidence type="ECO:0000313" key="1">
    <source>
        <dbReference type="EMBL" id="CAF1573357.1"/>
    </source>
</evidence>
<comment type="caution">
    <text evidence="1">The sequence shown here is derived from an EMBL/GenBank/DDBJ whole genome shotgun (WGS) entry which is preliminary data.</text>
</comment>
<evidence type="ECO:0000313" key="3">
    <source>
        <dbReference type="EMBL" id="CAF2035168.1"/>
    </source>
</evidence>
<dbReference type="Proteomes" id="UP000676336">
    <property type="component" value="Unassembled WGS sequence"/>
</dbReference>
<evidence type="ECO:0000313" key="4">
    <source>
        <dbReference type="EMBL" id="CAF4025613.1"/>
    </source>
</evidence>
<dbReference type="Proteomes" id="UP000663855">
    <property type="component" value="Unassembled WGS sequence"/>
</dbReference>
<protein>
    <submittedName>
        <fullName evidence="1">Uncharacterized protein</fullName>
    </submittedName>
</protein>
<dbReference type="Proteomes" id="UP000681967">
    <property type="component" value="Unassembled WGS sequence"/>
</dbReference>